<sequence>MTEVMGQRTHWLDDCEMASWRAYIVGSALLEYRLNRELQQAHGLSLADYEILVRLSERPNRQMRMSELAKDIAHSKSRISHQIRRMESAGLVRRDDCPSDGRGVLAVLTDTGMAKLREAAPTHVAGVRAHMIDLLAPEEQKVLARVFERLTDHLRGID</sequence>
<dbReference type="InterPro" id="IPR039422">
    <property type="entry name" value="MarR/SlyA-like"/>
</dbReference>
<feature type="domain" description="HTH marR-type" evidence="1">
    <location>
        <begin position="1"/>
        <end position="152"/>
    </location>
</feature>
<reference evidence="3" key="1">
    <citation type="journal article" date="2019" name="Int. J. Syst. Evol. Microbiol.">
        <title>The Global Catalogue of Microorganisms (GCM) 10K type strain sequencing project: providing services to taxonomists for standard genome sequencing and annotation.</title>
        <authorList>
            <consortium name="The Broad Institute Genomics Platform"/>
            <consortium name="The Broad Institute Genome Sequencing Center for Infectious Disease"/>
            <person name="Wu L."/>
            <person name="Ma J."/>
        </authorList>
    </citation>
    <scope>NUCLEOTIDE SEQUENCE [LARGE SCALE GENOMIC DNA]</scope>
    <source>
        <strain evidence="3">JCM 10664</strain>
    </source>
</reference>
<proteinExistence type="predicted"/>
<dbReference type="PROSITE" id="PS50995">
    <property type="entry name" value="HTH_MARR_2"/>
    <property type="match status" value="1"/>
</dbReference>
<dbReference type="Proteomes" id="UP001500220">
    <property type="component" value="Unassembled WGS sequence"/>
</dbReference>
<dbReference type="PANTHER" id="PTHR33164:SF99">
    <property type="entry name" value="MARR FAMILY REGULATORY PROTEIN"/>
    <property type="match status" value="1"/>
</dbReference>
<evidence type="ECO:0000313" key="2">
    <source>
        <dbReference type="EMBL" id="GAA0509211.1"/>
    </source>
</evidence>
<protein>
    <submittedName>
        <fullName evidence="2">MarR family transcriptional regulator</fullName>
    </submittedName>
</protein>
<keyword evidence="3" id="KW-1185">Reference proteome</keyword>
<dbReference type="Gene3D" id="1.10.10.10">
    <property type="entry name" value="Winged helix-like DNA-binding domain superfamily/Winged helix DNA-binding domain"/>
    <property type="match status" value="1"/>
</dbReference>
<dbReference type="PRINTS" id="PR00598">
    <property type="entry name" value="HTHMARR"/>
</dbReference>
<dbReference type="InterPro" id="IPR000835">
    <property type="entry name" value="HTH_MarR-typ"/>
</dbReference>
<dbReference type="SUPFAM" id="SSF46785">
    <property type="entry name" value="Winged helix' DNA-binding domain"/>
    <property type="match status" value="1"/>
</dbReference>
<dbReference type="SMART" id="SM00347">
    <property type="entry name" value="HTH_MARR"/>
    <property type="match status" value="1"/>
</dbReference>
<dbReference type="InterPro" id="IPR036388">
    <property type="entry name" value="WH-like_DNA-bd_sf"/>
</dbReference>
<evidence type="ECO:0000313" key="3">
    <source>
        <dbReference type="Proteomes" id="UP001500220"/>
    </source>
</evidence>
<evidence type="ECO:0000259" key="1">
    <source>
        <dbReference type="PROSITE" id="PS50995"/>
    </source>
</evidence>
<dbReference type="InterPro" id="IPR036390">
    <property type="entry name" value="WH_DNA-bd_sf"/>
</dbReference>
<dbReference type="PANTHER" id="PTHR33164">
    <property type="entry name" value="TRANSCRIPTIONAL REGULATOR, MARR FAMILY"/>
    <property type="match status" value="1"/>
</dbReference>
<comment type="caution">
    <text evidence="2">The sequence shown here is derived from an EMBL/GenBank/DDBJ whole genome shotgun (WGS) entry which is preliminary data.</text>
</comment>
<accession>A0ABP3LXH6</accession>
<gene>
    <name evidence="2" type="ORF">GCM10009545_09130</name>
</gene>
<name>A0ABP3LXH6_9PSEU</name>
<dbReference type="Pfam" id="PF01047">
    <property type="entry name" value="MarR"/>
    <property type="match status" value="1"/>
</dbReference>
<organism evidence="2 3">
    <name type="scientific">Saccharopolyspora thermophila</name>
    <dbReference type="NCBI Taxonomy" id="89367"/>
    <lineage>
        <taxon>Bacteria</taxon>
        <taxon>Bacillati</taxon>
        <taxon>Actinomycetota</taxon>
        <taxon>Actinomycetes</taxon>
        <taxon>Pseudonocardiales</taxon>
        <taxon>Pseudonocardiaceae</taxon>
        <taxon>Saccharopolyspora</taxon>
    </lineage>
</organism>
<dbReference type="EMBL" id="BAAAHC010000003">
    <property type="protein sequence ID" value="GAA0509211.1"/>
    <property type="molecule type" value="Genomic_DNA"/>
</dbReference>